<evidence type="ECO:0000256" key="2">
    <source>
        <dbReference type="ARBA" id="ARBA00023015"/>
    </source>
</evidence>
<keyword evidence="2" id="KW-0805">Transcription regulation</keyword>
<dbReference type="Pfam" id="PF08744">
    <property type="entry name" value="NOZZLE"/>
    <property type="match status" value="1"/>
</dbReference>
<keyword evidence="3" id="KW-0804">Transcription</keyword>
<dbReference type="GO" id="GO:0003700">
    <property type="term" value="F:DNA-binding transcription factor activity"/>
    <property type="evidence" value="ECO:0007669"/>
    <property type="project" value="InterPro"/>
</dbReference>
<reference evidence="5" key="1">
    <citation type="submission" date="2018-02" db="EMBL/GenBank/DDBJ databases">
        <authorList>
            <person name="Cohen D.B."/>
            <person name="Kent A.D."/>
        </authorList>
    </citation>
    <scope>NUCLEOTIDE SEQUENCE</scope>
</reference>
<evidence type="ECO:0000256" key="4">
    <source>
        <dbReference type="SAM" id="MobiDB-lite"/>
    </source>
</evidence>
<protein>
    <submittedName>
        <fullName evidence="5">Uncharacterized protein</fullName>
    </submittedName>
</protein>
<evidence type="ECO:0000313" key="5">
    <source>
        <dbReference type="EMBL" id="SPC79964.1"/>
    </source>
</evidence>
<name>A0A2N9EZH5_FAGSY</name>
<sequence>MATTTTPFFFMLSDQTTTTTEEETKPEPTTKTRARKSSKAPNPKKLPQRGLGVAQLERLRLQERWKKITEIPRVQPFNHSDPQLLQHQTPLNMLPFTTDQPQYRALAPSPSPSPPPVVHGSSGFGGSFGMGGLVMNPYVGVGAPDPRVLGGTVFETSRELSSIPKLQSMPHNCDVCLKKKRFNGSSMGFNGGRDKYIETSLITGSDFLGSNMENIPNFTSNFGATAPRHASRNFDHEGVEVVAIHRKGNSRGGSVLMEYEFFPGKSGRGTSSKGLELSTEASVAVGGEASYLTTTAYNSGTSSSVDLSLKLSY</sequence>
<dbReference type="AlphaFoldDB" id="A0A2N9EZH5"/>
<proteinExistence type="predicted"/>
<organism evidence="5">
    <name type="scientific">Fagus sylvatica</name>
    <name type="common">Beechnut</name>
    <dbReference type="NCBI Taxonomy" id="28930"/>
    <lineage>
        <taxon>Eukaryota</taxon>
        <taxon>Viridiplantae</taxon>
        <taxon>Streptophyta</taxon>
        <taxon>Embryophyta</taxon>
        <taxon>Tracheophyta</taxon>
        <taxon>Spermatophyta</taxon>
        <taxon>Magnoliopsida</taxon>
        <taxon>eudicotyledons</taxon>
        <taxon>Gunneridae</taxon>
        <taxon>Pentapetalae</taxon>
        <taxon>rosids</taxon>
        <taxon>fabids</taxon>
        <taxon>Fagales</taxon>
        <taxon>Fagaceae</taxon>
        <taxon>Fagus</taxon>
    </lineage>
</organism>
<dbReference type="InterPro" id="IPR040356">
    <property type="entry name" value="SPEAR"/>
</dbReference>
<evidence type="ECO:0000256" key="3">
    <source>
        <dbReference type="ARBA" id="ARBA00023163"/>
    </source>
</evidence>
<gene>
    <name evidence="5" type="ORF">FSB_LOCUS7846</name>
</gene>
<dbReference type="PANTHER" id="PTHR33388:SF2">
    <property type="entry name" value="PROTEIN SPOROCYTELESS"/>
    <property type="match status" value="1"/>
</dbReference>
<feature type="region of interest" description="Disordered" evidence="4">
    <location>
        <begin position="1"/>
        <end position="53"/>
    </location>
</feature>
<dbReference type="EMBL" id="OIVN01000424">
    <property type="protein sequence ID" value="SPC79964.1"/>
    <property type="molecule type" value="Genomic_DNA"/>
</dbReference>
<evidence type="ECO:0000256" key="1">
    <source>
        <dbReference type="ARBA" id="ARBA00022491"/>
    </source>
</evidence>
<dbReference type="PANTHER" id="PTHR33388">
    <property type="entry name" value="OS01G0212500 PROTEIN"/>
    <property type="match status" value="1"/>
</dbReference>
<keyword evidence="1" id="KW-0678">Repressor</keyword>
<accession>A0A2N9EZH5</accession>
<dbReference type="InterPro" id="IPR014855">
    <property type="entry name" value="NOZZLE"/>
</dbReference>